<organism evidence="7 8">
    <name type="scientific">Seminavis robusta</name>
    <dbReference type="NCBI Taxonomy" id="568900"/>
    <lineage>
        <taxon>Eukaryota</taxon>
        <taxon>Sar</taxon>
        <taxon>Stramenopiles</taxon>
        <taxon>Ochrophyta</taxon>
        <taxon>Bacillariophyta</taxon>
        <taxon>Bacillariophyceae</taxon>
        <taxon>Bacillariophycidae</taxon>
        <taxon>Naviculales</taxon>
        <taxon>Naviculaceae</taxon>
        <taxon>Seminavis</taxon>
    </lineage>
</organism>
<reference evidence="7" key="1">
    <citation type="submission" date="2020-06" db="EMBL/GenBank/DDBJ databases">
        <authorList>
            <consortium name="Plant Systems Biology data submission"/>
        </authorList>
    </citation>
    <scope>NUCLEOTIDE SEQUENCE</scope>
    <source>
        <strain evidence="7">D6</strain>
    </source>
</reference>
<dbReference type="GO" id="GO:0005634">
    <property type="term" value="C:nucleus"/>
    <property type="evidence" value="ECO:0007669"/>
    <property type="project" value="UniProtKB-SubCell"/>
</dbReference>
<feature type="region of interest" description="Disordered" evidence="5">
    <location>
        <begin position="138"/>
        <end position="172"/>
    </location>
</feature>
<feature type="region of interest" description="Disordered" evidence="5">
    <location>
        <begin position="295"/>
        <end position="463"/>
    </location>
</feature>
<dbReference type="InterPro" id="IPR006565">
    <property type="entry name" value="BTP"/>
</dbReference>
<gene>
    <name evidence="7" type="ORF">SEMRO_24_G016680.1</name>
</gene>
<comment type="caution">
    <text evidence="7">The sequence shown here is derived from an EMBL/GenBank/DDBJ whole genome shotgun (WGS) entry which is preliminary data.</text>
</comment>
<dbReference type="InterPro" id="IPR009072">
    <property type="entry name" value="Histone-fold"/>
</dbReference>
<feature type="compositionally biased region" description="Acidic residues" evidence="5">
    <location>
        <begin position="431"/>
        <end position="443"/>
    </location>
</feature>
<dbReference type="OrthoDB" id="48401at2759"/>
<dbReference type="Pfam" id="PF07524">
    <property type="entry name" value="Bromo_TP"/>
    <property type="match status" value="1"/>
</dbReference>
<feature type="compositionally biased region" description="Low complexity" evidence="5">
    <location>
        <begin position="310"/>
        <end position="333"/>
    </location>
</feature>
<evidence type="ECO:0000313" key="7">
    <source>
        <dbReference type="EMBL" id="CAB9497724.1"/>
    </source>
</evidence>
<keyword evidence="3" id="KW-0804">Transcription</keyword>
<evidence type="ECO:0000259" key="6">
    <source>
        <dbReference type="Pfam" id="PF07524"/>
    </source>
</evidence>
<evidence type="ECO:0000256" key="5">
    <source>
        <dbReference type="SAM" id="MobiDB-lite"/>
    </source>
</evidence>
<dbReference type="EMBL" id="CAICTM010000024">
    <property type="protein sequence ID" value="CAB9497724.1"/>
    <property type="molecule type" value="Genomic_DNA"/>
</dbReference>
<dbReference type="CDD" id="cd00076">
    <property type="entry name" value="HFD_SF"/>
    <property type="match status" value="1"/>
</dbReference>
<proteinExistence type="predicted"/>
<sequence>MDLSGSSTSGAADAAGNATTSSSTSIPCRDQVYCLELAKRAVARAALHLGITNMTAEVLDTLGDVLCEYLQRLGGVLAHNVESSGRTTQHCNALDMIRAVEICTSPAVNRVHFTSSDAAAGATGNAATGNTAAAALTTNHHKSNGQYQEENGNSGTDRNRDNHNNAHPPGSWQGLAAFCFGPNWQDQKEKEIEAAELQGAGGKVGPRAVSQQEEAEKDCQEGWRAPYPDEVALFPLCSKRVANPHGMTKKGQLMNLYGRLAPPTDNPSEILRGQDLISAEDADQERQNMERILGRLPETAWGGLTPPPTARAAGSTTATTSNGAGTGTAGATTDGKDGAGAASGGTGAKRKLEEDDTAIKKEDAKAEDATGAAGDKKTETTDEKSNNSKEKDDKTGAQPAKKKVKLEDGSAKASKASTPKKKKNAAKDGEKDDEEMKDVEPDATGESKNPDDTEASAATQKAAGGQTYNYVPTFYPSIPNMAVGADAAGLRQTTVIDILEAQSSEAAASGNAASATDPNTAATFGLRSALVELGTSYWGSHADDDTSTMNTAVEGVDASKVPAGRGTAAAAPSQGPIVPLGRASGSRVSRILEGSMDAAAMQP</sequence>
<protein>
    <recommendedName>
        <fullName evidence="6">Bromodomain associated domain-containing protein</fullName>
    </recommendedName>
</protein>
<comment type="subcellular location">
    <subcellularLocation>
        <location evidence="1">Nucleus</location>
    </subcellularLocation>
</comment>
<feature type="compositionally biased region" description="Basic and acidic residues" evidence="5">
    <location>
        <begin position="350"/>
        <end position="395"/>
    </location>
</feature>
<feature type="domain" description="Bromodomain associated" evidence="6">
    <location>
        <begin position="33"/>
        <end position="90"/>
    </location>
</feature>
<dbReference type="Proteomes" id="UP001153069">
    <property type="component" value="Unassembled WGS sequence"/>
</dbReference>
<keyword evidence="8" id="KW-1185">Reference proteome</keyword>
<evidence type="ECO:0000256" key="3">
    <source>
        <dbReference type="ARBA" id="ARBA00023163"/>
    </source>
</evidence>
<feature type="compositionally biased region" description="Polar residues" evidence="5">
    <location>
        <begin position="144"/>
        <end position="156"/>
    </location>
</feature>
<feature type="region of interest" description="Disordered" evidence="5">
    <location>
        <begin position="1"/>
        <end position="24"/>
    </location>
</feature>
<evidence type="ECO:0000256" key="2">
    <source>
        <dbReference type="ARBA" id="ARBA00023015"/>
    </source>
</evidence>
<evidence type="ECO:0000256" key="4">
    <source>
        <dbReference type="ARBA" id="ARBA00023242"/>
    </source>
</evidence>
<dbReference type="GO" id="GO:0046982">
    <property type="term" value="F:protein heterodimerization activity"/>
    <property type="evidence" value="ECO:0007669"/>
    <property type="project" value="InterPro"/>
</dbReference>
<evidence type="ECO:0000256" key="1">
    <source>
        <dbReference type="ARBA" id="ARBA00004123"/>
    </source>
</evidence>
<evidence type="ECO:0000313" key="8">
    <source>
        <dbReference type="Proteomes" id="UP001153069"/>
    </source>
</evidence>
<dbReference type="Gene3D" id="1.10.20.10">
    <property type="entry name" value="Histone, subunit A"/>
    <property type="match status" value="1"/>
</dbReference>
<keyword evidence="2" id="KW-0805">Transcription regulation</keyword>
<accession>A0A9N8D7W5</accession>
<keyword evidence="4" id="KW-0539">Nucleus</keyword>
<name>A0A9N8D7W5_9STRA</name>
<dbReference type="AlphaFoldDB" id="A0A9N8D7W5"/>
<feature type="region of interest" description="Disordered" evidence="5">
    <location>
        <begin position="563"/>
        <end position="582"/>
    </location>
</feature>